<gene>
    <name evidence="6" type="primary">rsmI</name>
    <name evidence="8" type="ORF">A3J66_03740</name>
</gene>
<dbReference type="PIRSF" id="PIRSF005917">
    <property type="entry name" value="MTase_YraL"/>
    <property type="match status" value="1"/>
</dbReference>
<dbReference type="GO" id="GO:0070677">
    <property type="term" value="F:rRNA (cytosine-2'-O-)-methyltransferase activity"/>
    <property type="evidence" value="ECO:0007669"/>
    <property type="project" value="UniProtKB-UniRule"/>
</dbReference>
<comment type="similarity">
    <text evidence="6">Belongs to the methyltransferase superfamily. RsmI family.</text>
</comment>
<evidence type="ECO:0000256" key="5">
    <source>
        <dbReference type="ARBA" id="ARBA00022691"/>
    </source>
</evidence>
<reference evidence="8 9" key="1">
    <citation type="journal article" date="2016" name="Nat. Commun.">
        <title>Thousands of microbial genomes shed light on interconnected biogeochemical processes in an aquifer system.</title>
        <authorList>
            <person name="Anantharaman K."/>
            <person name="Brown C.T."/>
            <person name="Hug L.A."/>
            <person name="Sharon I."/>
            <person name="Castelle C.J."/>
            <person name="Probst A.J."/>
            <person name="Thomas B.C."/>
            <person name="Singh A."/>
            <person name="Wilkins M.J."/>
            <person name="Karaoz U."/>
            <person name="Brodie E.L."/>
            <person name="Williams K.H."/>
            <person name="Hubbard S.S."/>
            <person name="Banfield J.F."/>
        </authorList>
    </citation>
    <scope>NUCLEOTIDE SEQUENCE [LARGE SCALE GENOMIC DNA]</scope>
</reference>
<comment type="catalytic activity">
    <reaction evidence="6">
        <text>cytidine(1402) in 16S rRNA + S-adenosyl-L-methionine = 2'-O-methylcytidine(1402) in 16S rRNA + S-adenosyl-L-homocysteine + H(+)</text>
        <dbReference type="Rhea" id="RHEA:42924"/>
        <dbReference type="Rhea" id="RHEA-COMP:10285"/>
        <dbReference type="Rhea" id="RHEA-COMP:10286"/>
        <dbReference type="ChEBI" id="CHEBI:15378"/>
        <dbReference type="ChEBI" id="CHEBI:57856"/>
        <dbReference type="ChEBI" id="CHEBI:59789"/>
        <dbReference type="ChEBI" id="CHEBI:74495"/>
        <dbReference type="ChEBI" id="CHEBI:82748"/>
        <dbReference type="EC" id="2.1.1.198"/>
    </reaction>
</comment>
<sequence>MASELYIVSTPIGNLQDMTVRAIETLKKVDFIVCEDTRVTHTLLKHFEISTPTLSYHHHSPHKRVQEITTLLEEGKNVALVTDAGTPGISDPGNQLVAHLGRQGIRITPVPGPSALVAALSVCGFSTDRFTFFGFPPHKNKRRQFFQTVADTEHTAAFFESPYRIHKAIQELANLFESTRQICVCRELTKTFETIYRGTAAKIQEMEIPAKGEFVLVCEGKRT</sequence>
<evidence type="ECO:0000313" key="9">
    <source>
        <dbReference type="Proteomes" id="UP000176282"/>
    </source>
</evidence>
<evidence type="ECO:0000256" key="1">
    <source>
        <dbReference type="ARBA" id="ARBA00022490"/>
    </source>
</evidence>
<keyword evidence="1 6" id="KW-0963">Cytoplasm</keyword>
<dbReference type="InterPro" id="IPR000878">
    <property type="entry name" value="4pyrrol_Mease"/>
</dbReference>
<dbReference type="Pfam" id="PF00590">
    <property type="entry name" value="TP_methylase"/>
    <property type="match status" value="1"/>
</dbReference>
<evidence type="ECO:0000313" key="8">
    <source>
        <dbReference type="EMBL" id="OGH65245.1"/>
    </source>
</evidence>
<feature type="domain" description="Tetrapyrrole methylase" evidence="7">
    <location>
        <begin position="5"/>
        <end position="203"/>
    </location>
</feature>
<organism evidence="8 9">
    <name type="scientific">Candidatus Magasanikbacteria bacterium RIFCSPHIGHO2_02_FULL_47_14</name>
    <dbReference type="NCBI Taxonomy" id="1798680"/>
    <lineage>
        <taxon>Bacteria</taxon>
        <taxon>Candidatus Magasanikiibacteriota</taxon>
    </lineage>
</organism>
<evidence type="ECO:0000256" key="4">
    <source>
        <dbReference type="ARBA" id="ARBA00022679"/>
    </source>
</evidence>
<dbReference type="AlphaFoldDB" id="A0A1F6M0Z4"/>
<dbReference type="NCBIfam" id="TIGR00096">
    <property type="entry name" value="16S rRNA (cytidine(1402)-2'-O)-methyltransferase"/>
    <property type="match status" value="1"/>
</dbReference>
<dbReference type="Proteomes" id="UP000176282">
    <property type="component" value="Unassembled WGS sequence"/>
</dbReference>
<dbReference type="PANTHER" id="PTHR46111:SF1">
    <property type="entry name" value="RIBOSOMAL RNA SMALL SUBUNIT METHYLTRANSFERASE I"/>
    <property type="match status" value="1"/>
</dbReference>
<dbReference type="InterPro" id="IPR008189">
    <property type="entry name" value="rRNA_ssu_MeTfrase_I"/>
</dbReference>
<proteinExistence type="inferred from homology"/>
<dbReference type="Gene3D" id="3.30.950.10">
    <property type="entry name" value="Methyltransferase, Cobalt-precorrin-4 Transmethylase, Domain 2"/>
    <property type="match status" value="1"/>
</dbReference>
<dbReference type="HAMAP" id="MF_01877">
    <property type="entry name" value="16SrRNA_methyltr_I"/>
    <property type="match status" value="1"/>
</dbReference>
<comment type="subcellular location">
    <subcellularLocation>
        <location evidence="6">Cytoplasm</location>
    </subcellularLocation>
</comment>
<dbReference type="STRING" id="1798680.A3J66_03740"/>
<comment type="caution">
    <text evidence="8">The sequence shown here is derived from an EMBL/GenBank/DDBJ whole genome shotgun (WGS) entry which is preliminary data.</text>
</comment>
<dbReference type="InterPro" id="IPR014776">
    <property type="entry name" value="4pyrrole_Mease_sub2"/>
</dbReference>
<comment type="function">
    <text evidence="6">Catalyzes the 2'-O-methylation of the ribose of cytidine 1402 (C1402) in 16S rRNA.</text>
</comment>
<protein>
    <recommendedName>
        <fullName evidence="6">Ribosomal RNA small subunit methyltransferase I</fullName>
        <ecNumber evidence="6">2.1.1.198</ecNumber>
    </recommendedName>
    <alternativeName>
        <fullName evidence="6">16S rRNA 2'-O-ribose C1402 methyltransferase</fullName>
    </alternativeName>
    <alternativeName>
        <fullName evidence="6">rRNA (cytidine-2'-O-)-methyltransferase RsmI</fullName>
    </alternativeName>
</protein>
<keyword evidence="2 6" id="KW-0698">rRNA processing</keyword>
<keyword evidence="3 6" id="KW-0489">Methyltransferase</keyword>
<dbReference type="EC" id="2.1.1.198" evidence="6"/>
<evidence type="ECO:0000259" key="7">
    <source>
        <dbReference type="Pfam" id="PF00590"/>
    </source>
</evidence>
<keyword evidence="4 6" id="KW-0808">Transferase</keyword>
<keyword evidence="5 6" id="KW-0949">S-adenosyl-L-methionine</keyword>
<evidence type="ECO:0000256" key="3">
    <source>
        <dbReference type="ARBA" id="ARBA00022603"/>
    </source>
</evidence>
<name>A0A1F6M0Z4_9BACT</name>
<dbReference type="FunFam" id="3.40.1010.10:FF:000007">
    <property type="entry name" value="Ribosomal RNA small subunit methyltransferase I"/>
    <property type="match status" value="1"/>
</dbReference>
<accession>A0A1F6M0Z4</accession>
<dbReference type="Gene3D" id="3.40.1010.10">
    <property type="entry name" value="Cobalt-precorrin-4 Transmethylase, Domain 1"/>
    <property type="match status" value="1"/>
</dbReference>
<dbReference type="PANTHER" id="PTHR46111">
    <property type="entry name" value="RIBOSOMAL RNA SMALL SUBUNIT METHYLTRANSFERASE I"/>
    <property type="match status" value="1"/>
</dbReference>
<dbReference type="EMBL" id="MFQB01000051">
    <property type="protein sequence ID" value="OGH65245.1"/>
    <property type="molecule type" value="Genomic_DNA"/>
</dbReference>
<dbReference type="InterPro" id="IPR014777">
    <property type="entry name" value="4pyrrole_Mease_sub1"/>
</dbReference>
<evidence type="ECO:0000256" key="6">
    <source>
        <dbReference type="HAMAP-Rule" id="MF_01877"/>
    </source>
</evidence>
<dbReference type="CDD" id="cd11648">
    <property type="entry name" value="RsmI"/>
    <property type="match status" value="1"/>
</dbReference>
<dbReference type="SUPFAM" id="SSF53790">
    <property type="entry name" value="Tetrapyrrole methylase"/>
    <property type="match status" value="1"/>
</dbReference>
<evidence type="ECO:0000256" key="2">
    <source>
        <dbReference type="ARBA" id="ARBA00022552"/>
    </source>
</evidence>
<dbReference type="GO" id="GO:0005737">
    <property type="term" value="C:cytoplasm"/>
    <property type="evidence" value="ECO:0007669"/>
    <property type="project" value="UniProtKB-SubCell"/>
</dbReference>
<dbReference type="InterPro" id="IPR035996">
    <property type="entry name" value="4pyrrol_Methylase_sf"/>
</dbReference>